<dbReference type="GO" id="GO:0000175">
    <property type="term" value="F:3'-5'-RNA exonuclease activity"/>
    <property type="evidence" value="ECO:0007669"/>
    <property type="project" value="InterPro"/>
</dbReference>
<name>A0AB39UXH3_9GAMM</name>
<dbReference type="NCBIfam" id="NF008746">
    <property type="entry name" value="PRK11779.1"/>
    <property type="match status" value="1"/>
</dbReference>
<feature type="binding site" evidence="15">
    <location>
        <position position="179"/>
    </location>
    <ligand>
        <name>Mg(2+)</name>
        <dbReference type="ChEBI" id="CHEBI:18420"/>
        <label>2</label>
    </ligand>
</feature>
<keyword evidence="4 13" id="KW-0540">Nuclease</keyword>
<protein>
    <recommendedName>
        <fullName evidence="3 13">Exodeoxyribonuclease I</fullName>
        <ecNumber evidence="2 13">3.1.11.1</ecNumber>
    </recommendedName>
</protein>
<keyword evidence="11 13" id="KW-0234">DNA repair</keyword>
<sequence>MQTILWHDYETFGQDPRRDRPAQFAALRTDLDLNPVEDPLVLYCKPADDVLPAPVACLITGITPQEAQSKGLVEDQFIARIDEAFRVPETCGAGYNNIRFDDEVTRHTLYRNLYDPYAREWQNGNSRWDLLDVLRLAWALRPEGIVWPKGEDGKPSFRLELLTAANGIDHASAHDAMSDVEATLAMARLLKARQPRLYQWAFDHRSKHALRSLVDLQSRKPLLHVSGMYGTEKGCCALVAPLMWHPVNENGLIVWDLRESPAELVDMDAETLRYRLFSDRATLEEDGNTRLPIKVVHLNKSPILAPSGVVKGTDPARLAGFGLDGATLRTHLAQVREVADKVQDVLKAVFESPPESTDDDADVALYQGFWPDSDRKLMQEVHRQPPELLGELDVKFSDDRLKTLFFRFRARNYPETLNSEERERWERYRYTKLTDPDSRYLTFERYFAEIQRLMARPDCSARDREILENLIIYGQSILPAL</sequence>
<evidence type="ECO:0000256" key="3">
    <source>
        <dbReference type="ARBA" id="ARBA00019900"/>
    </source>
</evidence>
<evidence type="ECO:0000256" key="2">
    <source>
        <dbReference type="ARBA" id="ARBA00012108"/>
    </source>
</evidence>
<evidence type="ECO:0000313" key="18">
    <source>
        <dbReference type="EMBL" id="XDT72545.1"/>
    </source>
</evidence>
<dbReference type="Gene3D" id="1.10.287.1240">
    <property type="match status" value="1"/>
</dbReference>
<dbReference type="InterPro" id="IPR034747">
    <property type="entry name" value="EXOI_SH3"/>
</dbReference>
<evidence type="ECO:0000256" key="13">
    <source>
        <dbReference type="PIRNR" id="PIRNR000977"/>
    </source>
</evidence>
<evidence type="ECO:0000256" key="10">
    <source>
        <dbReference type="ARBA" id="ARBA00023125"/>
    </source>
</evidence>
<dbReference type="Pfam" id="PF08411">
    <property type="entry name" value="ExoI_SH3"/>
    <property type="match status" value="1"/>
</dbReference>
<proteinExistence type="predicted"/>
<dbReference type="CDD" id="cd06138">
    <property type="entry name" value="ExoI_N"/>
    <property type="match status" value="1"/>
</dbReference>
<comment type="cofactor">
    <cofactor evidence="15">
        <name>Mg(2+)</name>
        <dbReference type="ChEBI" id="CHEBI:18420"/>
    </cofactor>
    <text evidence="15">Binds 2 Mg(2+) ions per monomer.</text>
</comment>
<keyword evidence="6 13" id="KW-0227">DNA damage</keyword>
<evidence type="ECO:0000256" key="1">
    <source>
        <dbReference type="ARBA" id="ARBA00000563"/>
    </source>
</evidence>
<evidence type="ECO:0000256" key="15">
    <source>
        <dbReference type="PIRSR" id="PIRSR000977-2"/>
    </source>
</evidence>
<evidence type="ECO:0000256" key="6">
    <source>
        <dbReference type="ARBA" id="ARBA00022763"/>
    </source>
</evidence>
<dbReference type="GO" id="GO:0046872">
    <property type="term" value="F:metal ion binding"/>
    <property type="evidence" value="ECO:0007669"/>
    <property type="project" value="UniProtKB-KW"/>
</dbReference>
<evidence type="ECO:0000256" key="12">
    <source>
        <dbReference type="ARBA" id="ARBA00046792"/>
    </source>
</evidence>
<accession>A0AB39UXH3</accession>
<keyword evidence="9 15" id="KW-0460">Magnesium</keyword>
<dbReference type="InterPro" id="IPR012337">
    <property type="entry name" value="RNaseH-like_sf"/>
</dbReference>
<comment type="subunit">
    <text evidence="12">Monomer. Interacts with ssb (via C-terminus); this interaction stimulates the exonuclease activity by recruiting the enzyme to its substrate.</text>
</comment>
<keyword evidence="8 13" id="KW-0269">Exonuclease</keyword>
<keyword evidence="10" id="KW-0238">DNA-binding</keyword>
<dbReference type="GO" id="GO:0003677">
    <property type="term" value="F:DNA binding"/>
    <property type="evidence" value="ECO:0007669"/>
    <property type="project" value="UniProtKB-KW"/>
</dbReference>
<dbReference type="InterPro" id="IPR038649">
    <property type="entry name" value="EXOI_SH3_sf"/>
</dbReference>
<evidence type="ECO:0000256" key="7">
    <source>
        <dbReference type="ARBA" id="ARBA00022801"/>
    </source>
</evidence>
<dbReference type="PIRSF" id="PIRSF000977">
    <property type="entry name" value="Exodeoxyribonuclease_I"/>
    <property type="match status" value="1"/>
</dbReference>
<keyword evidence="5 15" id="KW-0479">Metal-binding</keyword>
<feature type="binding site" evidence="15">
    <location>
        <position position="10"/>
    </location>
    <ligand>
        <name>Mg(2+)</name>
        <dbReference type="ChEBI" id="CHEBI:18420"/>
        <label>2</label>
    </ligand>
</feature>
<feature type="binding site" evidence="14">
    <location>
        <position position="10"/>
    </location>
    <ligand>
        <name>substrate</name>
    </ligand>
</feature>
<feature type="binding site" evidence="15">
    <location>
        <position position="8"/>
    </location>
    <ligand>
        <name>Mg(2+)</name>
        <dbReference type="ChEBI" id="CHEBI:18420"/>
        <label>1</label>
    </ligand>
</feature>
<evidence type="ECO:0000256" key="8">
    <source>
        <dbReference type="ARBA" id="ARBA00022839"/>
    </source>
</evidence>
<dbReference type="SUPFAM" id="SSF53098">
    <property type="entry name" value="Ribonuclease H-like"/>
    <property type="match status" value="1"/>
</dbReference>
<comment type="catalytic activity">
    <reaction evidence="1 13">
        <text>Exonucleolytic cleavage in the 3'- to 5'-direction to yield nucleoside 5'-phosphates.</text>
        <dbReference type="EC" id="3.1.11.1"/>
    </reaction>
</comment>
<dbReference type="KEGG" id="tcd:AAIA72_00740"/>
<dbReference type="Gene3D" id="3.30.1520.20">
    <property type="entry name" value="Exonuclease ExoI, domain 2"/>
    <property type="match status" value="1"/>
</dbReference>
<keyword evidence="7 13" id="KW-0378">Hydrolase</keyword>
<dbReference type="EC" id="3.1.11.1" evidence="2 13"/>
<dbReference type="InterPro" id="IPR013620">
    <property type="entry name" value="Exonuc_1_SH3"/>
</dbReference>
<evidence type="ECO:0000256" key="5">
    <source>
        <dbReference type="ARBA" id="ARBA00022723"/>
    </source>
</evidence>
<evidence type="ECO:0000256" key="4">
    <source>
        <dbReference type="ARBA" id="ARBA00022722"/>
    </source>
</evidence>
<dbReference type="PANTHER" id="PTHR11046">
    <property type="entry name" value="OLIGORIBONUCLEASE, MITOCHONDRIAL"/>
    <property type="match status" value="1"/>
</dbReference>
<dbReference type="PROSITE" id="PS51785">
    <property type="entry name" value="EXOI_C"/>
    <property type="match status" value="1"/>
</dbReference>
<evidence type="ECO:0000256" key="9">
    <source>
        <dbReference type="ARBA" id="ARBA00022842"/>
    </source>
</evidence>
<dbReference type="EMBL" id="CP154858">
    <property type="protein sequence ID" value="XDT72545.1"/>
    <property type="molecule type" value="Genomic_DNA"/>
</dbReference>
<dbReference type="InterPro" id="IPR013520">
    <property type="entry name" value="Ribonucl_H"/>
</dbReference>
<dbReference type="GO" id="GO:0008310">
    <property type="term" value="F:single-stranded DNA 3'-5' DNA exonuclease activity"/>
    <property type="evidence" value="ECO:0007669"/>
    <property type="project" value="UniProtKB-EC"/>
</dbReference>
<dbReference type="Gene3D" id="1.20.1280.70">
    <property type="entry name" value="Exonuclease ExoI, domain 3"/>
    <property type="match status" value="1"/>
</dbReference>
<evidence type="ECO:0000259" key="16">
    <source>
        <dbReference type="PROSITE" id="PS51784"/>
    </source>
</evidence>
<dbReference type="AlphaFoldDB" id="A0AB39UXH3"/>
<dbReference type="InterPro" id="IPR058561">
    <property type="entry name" value="Exonuc_1_C"/>
</dbReference>
<dbReference type="Pfam" id="PF00929">
    <property type="entry name" value="RNase_T"/>
    <property type="match status" value="1"/>
</dbReference>
<dbReference type="PROSITE" id="PS51784">
    <property type="entry name" value="EXOI_SH3"/>
    <property type="match status" value="1"/>
</dbReference>
<dbReference type="PANTHER" id="PTHR11046:SF11">
    <property type="entry name" value="EXODEOXYRIBONUCLEASE I"/>
    <property type="match status" value="1"/>
</dbReference>
<organism evidence="18">
    <name type="scientific">Thermohahella caldifontis</name>
    <dbReference type="NCBI Taxonomy" id="3142973"/>
    <lineage>
        <taxon>Bacteria</taxon>
        <taxon>Pseudomonadati</taxon>
        <taxon>Pseudomonadota</taxon>
        <taxon>Gammaproteobacteria</taxon>
        <taxon>Oceanospirillales</taxon>
        <taxon>Hahellaceae</taxon>
        <taxon>Thermohahella</taxon>
    </lineage>
</organism>
<dbReference type="Gene3D" id="3.30.420.10">
    <property type="entry name" value="Ribonuclease H-like superfamily/Ribonuclease H"/>
    <property type="match status" value="1"/>
</dbReference>
<feature type="domain" description="ExoI C-terminal" evidence="17">
    <location>
        <begin position="355"/>
        <end position="478"/>
    </location>
</feature>
<reference evidence="18" key="1">
    <citation type="submission" date="2024-05" db="EMBL/GenBank/DDBJ databases">
        <title>Genome sequencing of novel strain.</title>
        <authorList>
            <person name="Ganbat D."/>
            <person name="Ganbat S."/>
            <person name="Lee S.-J."/>
        </authorList>
    </citation>
    <scope>NUCLEOTIDE SEQUENCE</scope>
    <source>
        <strain evidence="18">SMD15-11</strain>
    </source>
</reference>
<evidence type="ECO:0000256" key="14">
    <source>
        <dbReference type="PIRSR" id="PIRSR000977-1"/>
    </source>
</evidence>
<dbReference type="InterPro" id="IPR036397">
    <property type="entry name" value="RNaseH_sf"/>
</dbReference>
<evidence type="ECO:0000256" key="11">
    <source>
        <dbReference type="ARBA" id="ARBA00023204"/>
    </source>
</evidence>
<gene>
    <name evidence="18" type="primary">sbcB</name>
    <name evidence="18" type="ORF">AAIA72_00740</name>
</gene>
<dbReference type="GO" id="GO:0006281">
    <property type="term" value="P:DNA repair"/>
    <property type="evidence" value="ECO:0007669"/>
    <property type="project" value="UniProtKB-KW"/>
</dbReference>
<dbReference type="InterPro" id="IPR022894">
    <property type="entry name" value="Oligoribonuclease"/>
</dbReference>
<evidence type="ECO:0000259" key="17">
    <source>
        <dbReference type="PROSITE" id="PS51785"/>
    </source>
</evidence>
<dbReference type="Pfam" id="PF26016">
    <property type="entry name" value="ExoI_C"/>
    <property type="match status" value="1"/>
</dbReference>
<dbReference type="RefSeq" id="WP_369601551.1">
    <property type="nucleotide sequence ID" value="NZ_CP154858.1"/>
</dbReference>
<feature type="domain" description="ExoI SH3-like" evidence="16">
    <location>
        <begin position="195"/>
        <end position="354"/>
    </location>
</feature>
<dbReference type="FunFam" id="3.30.420.10:FF:000033">
    <property type="entry name" value="Exodeoxyribonuclease I"/>
    <property type="match status" value="1"/>
</dbReference>
<feature type="binding site" evidence="14">
    <location>
        <position position="158"/>
    </location>
    <ligand>
        <name>substrate</name>
    </ligand>
</feature>
<dbReference type="InterPro" id="IPR023607">
    <property type="entry name" value="Exodeoxyribonuclease_I"/>
</dbReference>